<dbReference type="Pfam" id="PF10163">
    <property type="entry name" value="EnY2"/>
    <property type="match status" value="1"/>
</dbReference>
<protein>
    <recommendedName>
        <fullName evidence="2">Transcription and mRNA export factor ENY2</fullName>
    </recommendedName>
</protein>
<proteinExistence type="predicted"/>
<reference evidence="1" key="1">
    <citation type="submission" date="2021-01" db="EMBL/GenBank/DDBJ databases">
        <authorList>
            <person name="Corre E."/>
            <person name="Pelletier E."/>
            <person name="Niang G."/>
            <person name="Scheremetjew M."/>
            <person name="Finn R."/>
            <person name="Kale V."/>
            <person name="Holt S."/>
            <person name="Cochrane G."/>
            <person name="Meng A."/>
            <person name="Brown T."/>
            <person name="Cohen L."/>
        </authorList>
    </citation>
    <scope>NUCLEOTIDE SEQUENCE</scope>
    <source>
        <strain evidence="1">UNC1205</strain>
    </source>
</reference>
<evidence type="ECO:0000313" key="1">
    <source>
        <dbReference type="EMBL" id="CAD8763598.1"/>
    </source>
</evidence>
<dbReference type="InterPro" id="IPR018783">
    <property type="entry name" value="TF_ENY2"/>
</dbReference>
<dbReference type="GO" id="GO:0003713">
    <property type="term" value="F:transcription coactivator activity"/>
    <property type="evidence" value="ECO:0007669"/>
    <property type="project" value="InterPro"/>
</dbReference>
<dbReference type="Gene3D" id="1.10.246.140">
    <property type="match status" value="1"/>
</dbReference>
<gene>
    <name evidence="1" type="ORF">PDEL1432_LOCUS3639</name>
</gene>
<dbReference type="EMBL" id="HBFL01005051">
    <property type="protein sequence ID" value="CAD8763598.1"/>
    <property type="molecule type" value="Transcribed_RNA"/>
</dbReference>
<dbReference type="GO" id="GO:0006406">
    <property type="term" value="P:mRNA export from nucleus"/>
    <property type="evidence" value="ECO:0007669"/>
    <property type="project" value="InterPro"/>
</dbReference>
<dbReference type="GO" id="GO:0005643">
    <property type="term" value="C:nuclear pore"/>
    <property type="evidence" value="ECO:0007669"/>
    <property type="project" value="InterPro"/>
</dbReference>
<dbReference type="AlphaFoldDB" id="A0A7S0UPQ0"/>
<dbReference type="InterPro" id="IPR038212">
    <property type="entry name" value="TF_EnY2_sf"/>
</dbReference>
<name>A0A7S0UPQ0_9STRA</name>
<evidence type="ECO:0008006" key="2">
    <source>
        <dbReference type="Google" id="ProtNLM"/>
    </source>
</evidence>
<dbReference type="GO" id="GO:0000124">
    <property type="term" value="C:SAGA complex"/>
    <property type="evidence" value="ECO:0007669"/>
    <property type="project" value="InterPro"/>
</dbReference>
<sequence>MTDLNKEKKKPVKLTKSEKAKRNLMLKNLHESGDFDRLKKDAYARLMLHPEGEAWREGIKQRTREAIETSNGGTDSIEEITLDELSETITKHGIRSIPPSIREEFLSKIKQACRVHDARR</sequence>
<organism evidence="1">
    <name type="scientific">Pseudo-nitzschia delicatissima</name>
    <dbReference type="NCBI Taxonomy" id="44447"/>
    <lineage>
        <taxon>Eukaryota</taxon>
        <taxon>Sar</taxon>
        <taxon>Stramenopiles</taxon>
        <taxon>Ochrophyta</taxon>
        <taxon>Bacillariophyta</taxon>
        <taxon>Bacillariophyceae</taxon>
        <taxon>Bacillariophycidae</taxon>
        <taxon>Bacillariales</taxon>
        <taxon>Bacillariaceae</taxon>
        <taxon>Pseudo-nitzschia</taxon>
    </lineage>
</organism>
<accession>A0A7S0UPQ0</accession>